<dbReference type="Proteomes" id="UP000317572">
    <property type="component" value="Chromosome"/>
</dbReference>
<reference evidence="1 2" key="1">
    <citation type="submission" date="2018-11" db="EMBL/GenBank/DDBJ databases">
        <title>The first complete genome of Serratia liquefaciens isolated from metalophyte plant revel distinctness adaptive mechanisms in an extreme habitat.</title>
        <authorList>
            <person name="Caneschi W.L."/>
            <person name="Sanchez A.B."/>
            <person name="Felestrino E.B."/>
            <person name="Assis R.A.B."/>
            <person name="Lemes C.G.C."/>
            <person name="Cordeiro I.F."/>
            <person name="Fonseca N.P."/>
            <person name="Villa M."/>
            <person name="Vieira I.T."/>
            <person name="Moraes L.A."/>
            <person name="Kamino L.H.Y."/>
            <person name="do Carmo F."/>
            <person name="Garcia C.M."/>
            <person name="Almeida N.F."/>
            <person name="Silva R.S."/>
            <person name="Ferro J.A."/>
            <person name="Ferro M.I.T."/>
            <person name="Varani A.M."/>
            <person name="Ferreira R.M."/>
            <person name="dos Santos V.L."/>
            <person name="Silva U.C."/>
            <person name="Setubal J.C."/>
            <person name="Moreira L.M."/>
        </authorList>
    </citation>
    <scope>NUCLEOTIDE SEQUENCE [LARGE SCALE GENOMIC DNA]</scope>
    <source>
        <strain evidence="1 2">FG3</strain>
    </source>
</reference>
<accession>A0A515CUH8</accession>
<gene>
    <name evidence="1" type="ORF">EGO53_08290</name>
</gene>
<evidence type="ECO:0000313" key="1">
    <source>
        <dbReference type="EMBL" id="QDL31783.1"/>
    </source>
</evidence>
<name>A0A515CUH8_SERLI</name>
<protein>
    <submittedName>
        <fullName evidence="1">Uncharacterized protein</fullName>
    </submittedName>
</protein>
<organism evidence="1 2">
    <name type="scientific">Serratia liquefaciens</name>
    <dbReference type="NCBI Taxonomy" id="614"/>
    <lineage>
        <taxon>Bacteria</taxon>
        <taxon>Pseudomonadati</taxon>
        <taxon>Pseudomonadota</taxon>
        <taxon>Gammaproteobacteria</taxon>
        <taxon>Enterobacterales</taxon>
        <taxon>Yersiniaceae</taxon>
        <taxon>Serratia</taxon>
    </lineage>
</organism>
<dbReference type="STRING" id="614.XJ20_09850"/>
<evidence type="ECO:0000313" key="2">
    <source>
        <dbReference type="Proteomes" id="UP000317572"/>
    </source>
</evidence>
<dbReference type="AlphaFoldDB" id="A0A515CUH8"/>
<dbReference type="EMBL" id="CP033893">
    <property type="protein sequence ID" value="QDL31783.1"/>
    <property type="molecule type" value="Genomic_DNA"/>
</dbReference>
<sequence length="69" mass="7615">MIATNWMLFWLCDGVCLQMATVAHLNFSDKQKICNDAGIRISSEKTLGIGSMIKPAGGDRVRLWLIGDC</sequence>
<proteinExistence type="predicted"/>